<dbReference type="Proteomes" id="UP001172386">
    <property type="component" value="Unassembled WGS sequence"/>
</dbReference>
<keyword evidence="2" id="KW-1185">Reference proteome</keyword>
<name>A0ACC2ZYU2_9EURO</name>
<proteinExistence type="predicted"/>
<protein>
    <submittedName>
        <fullName evidence="1">Uncharacterized protein</fullName>
    </submittedName>
</protein>
<accession>A0ACC2ZYU2</accession>
<reference evidence="1" key="1">
    <citation type="submission" date="2022-10" db="EMBL/GenBank/DDBJ databases">
        <title>Culturing micro-colonial fungi from biological soil crusts in the Mojave desert and describing Neophaeococcomyces mojavensis, and introducing the new genera and species Taxawa tesnikishii.</title>
        <authorList>
            <person name="Kurbessoian T."/>
            <person name="Stajich J.E."/>
        </authorList>
    </citation>
    <scope>NUCLEOTIDE SEQUENCE</scope>
    <source>
        <strain evidence="1">JES_112</strain>
    </source>
</reference>
<evidence type="ECO:0000313" key="2">
    <source>
        <dbReference type="Proteomes" id="UP001172386"/>
    </source>
</evidence>
<dbReference type="EMBL" id="JAPDRQ010000178">
    <property type="protein sequence ID" value="KAJ9652885.1"/>
    <property type="molecule type" value="Genomic_DNA"/>
</dbReference>
<organism evidence="1 2">
    <name type="scientific">Neophaeococcomyces mojaviensis</name>
    <dbReference type="NCBI Taxonomy" id="3383035"/>
    <lineage>
        <taxon>Eukaryota</taxon>
        <taxon>Fungi</taxon>
        <taxon>Dikarya</taxon>
        <taxon>Ascomycota</taxon>
        <taxon>Pezizomycotina</taxon>
        <taxon>Eurotiomycetes</taxon>
        <taxon>Chaetothyriomycetidae</taxon>
        <taxon>Chaetothyriales</taxon>
        <taxon>Chaetothyriales incertae sedis</taxon>
        <taxon>Neophaeococcomyces</taxon>
    </lineage>
</organism>
<evidence type="ECO:0000313" key="1">
    <source>
        <dbReference type="EMBL" id="KAJ9652885.1"/>
    </source>
</evidence>
<gene>
    <name evidence="1" type="ORF">H2198_007887</name>
</gene>
<sequence length="744" mass="86053">MVQKKTPTDGDTMTPGRKYFETKAQSWGVEFEFVLAFHRARLERVLNAYEDSRRPKIAQRHDVDHERLLQWYNDDRSCRDAAEGRKIWPSWVMEVPDDDVAWSLTKGTDESNTILATSLEWSGYSHRRHDEGHGIDQPLAHRSYCLEPLLIAQDVLQLKGLETQVVGQALSVAPTVQIPANQDKSQHHSENVIWERRLPVFERFRQCIPQGTDGADSSAIWRAGLKPAVVVMPKDSDGVELVSRKFSYTKIAEGSHEIVQYLSVLRDGKLPNTAPSEQQEGEVVPNWRAIPTVFGGTHVHIGMDWKDKTDADPWFIRHLAFIVLGNEELISSLHPWRRRGKHNDFSPVDVVFPQAKRRRTSADKREEEELRVAELAEKYIPKYTLRSNIQRFDEKTGARDTFTDNHATNALNRHRLTTWNEIANVCFSNRTSLADLFDTIQARSGSISAHGVLVDFSRLKRFMGYEDHFSKQYEISQYTYPTIEFHQHNCSLNADEIERWVRFLFAIVHLAEQRAHNAPSQLQFAIAATETVIQSERKKHPDAQCRTLKELCGPNMLNLSQDDTDYWIARHNAHQHDNMRYTARQIVRRHRRKDKPKYGLRLTPEQISGLPDEPTRGQYAAKSVAALRSELKEQFNLEAGDDFDKKAVLEINKMSKKQLIKMAMESDTNLRTHGTYTKLPTRRMREQGKRYRMPCSRTMYQYEAVTPRKARQRYAWAGIGWQRELNGLQVWGWDPVKAAEEGLF</sequence>
<comment type="caution">
    <text evidence="1">The sequence shown here is derived from an EMBL/GenBank/DDBJ whole genome shotgun (WGS) entry which is preliminary data.</text>
</comment>